<dbReference type="InterPro" id="IPR014757">
    <property type="entry name" value="Tscrpt_reg_IclR_C"/>
</dbReference>
<dbReference type="InterPro" id="IPR036388">
    <property type="entry name" value="WH-like_DNA-bd_sf"/>
</dbReference>
<evidence type="ECO:0000259" key="4">
    <source>
        <dbReference type="PROSITE" id="PS51077"/>
    </source>
</evidence>
<dbReference type="SMART" id="SM00346">
    <property type="entry name" value="HTH_ICLR"/>
    <property type="match status" value="1"/>
</dbReference>
<evidence type="ECO:0000313" key="6">
    <source>
        <dbReference type="EMBL" id="MEF3836076.1"/>
    </source>
</evidence>
<dbReference type="SUPFAM" id="SSF55781">
    <property type="entry name" value="GAF domain-like"/>
    <property type="match status" value="1"/>
</dbReference>
<protein>
    <submittedName>
        <fullName evidence="6">IclR family transcriptional regulator</fullName>
    </submittedName>
</protein>
<dbReference type="InterPro" id="IPR050707">
    <property type="entry name" value="HTH_MetabolicPath_Reg"/>
</dbReference>
<sequence>MKQGKDLIEDVEKSYSVPNLDRALSIVELLQDSPQGFSLTELQERLGFPKSSIFRITQTLVNRGYLIKSGQPSLFSLSKRFLHIGLSTLSEPNLLEKCLPVMRLLRDELKETILVGALVEKKGVLLEQVLGSHPFTFMLNAGQGFHLHPSAPGKSIIAFLPQSEREAIIESMSFEKFNDRTITNIHDFKEALNKVRSCGYSIDYAEELEGVHCVGAPIFNQYGCPISAIWVTGPSARLPLEKFEEVGDMIRDMCLGISRQLGYNQ</sequence>
<name>A0ABU7XZB9_9FLAO</name>
<dbReference type="Pfam" id="PF09339">
    <property type="entry name" value="HTH_IclR"/>
    <property type="match status" value="1"/>
</dbReference>
<dbReference type="Gene3D" id="1.10.10.10">
    <property type="entry name" value="Winged helix-like DNA-binding domain superfamily/Winged helix DNA-binding domain"/>
    <property type="match status" value="1"/>
</dbReference>
<evidence type="ECO:0000256" key="1">
    <source>
        <dbReference type="ARBA" id="ARBA00023015"/>
    </source>
</evidence>
<reference evidence="6 7" key="1">
    <citation type="submission" date="2022-09" db="EMBL/GenBank/DDBJ databases">
        <title>Genome sequencing of Flavivirga sp. MEBiC05379.</title>
        <authorList>
            <person name="Oh H.-M."/>
            <person name="Kwon K.K."/>
            <person name="Park M.J."/>
            <person name="Yang S.-H."/>
        </authorList>
    </citation>
    <scope>NUCLEOTIDE SEQUENCE [LARGE SCALE GENOMIC DNA]</scope>
    <source>
        <strain evidence="6 7">MEBiC05379</strain>
    </source>
</reference>
<feature type="domain" description="IclR-ED" evidence="5">
    <location>
        <begin position="80"/>
        <end position="263"/>
    </location>
</feature>
<dbReference type="PROSITE" id="PS51078">
    <property type="entry name" value="ICLR_ED"/>
    <property type="match status" value="1"/>
</dbReference>
<dbReference type="PANTHER" id="PTHR30136:SF24">
    <property type="entry name" value="HTH-TYPE TRANSCRIPTIONAL REPRESSOR ALLR"/>
    <property type="match status" value="1"/>
</dbReference>
<dbReference type="Gene3D" id="3.30.450.40">
    <property type="match status" value="1"/>
</dbReference>
<keyword evidence="7" id="KW-1185">Reference proteome</keyword>
<gene>
    <name evidence="6" type="ORF">N1F79_23335</name>
</gene>
<proteinExistence type="predicted"/>
<dbReference type="Pfam" id="PF01614">
    <property type="entry name" value="IclR_C"/>
    <property type="match status" value="1"/>
</dbReference>
<dbReference type="RefSeq" id="WP_303308351.1">
    <property type="nucleotide sequence ID" value="NZ_JAODOP010000004.1"/>
</dbReference>
<organism evidence="6 7">
    <name type="scientific">Flavivirga spongiicola</name>
    <dbReference type="NCBI Taxonomy" id="421621"/>
    <lineage>
        <taxon>Bacteria</taxon>
        <taxon>Pseudomonadati</taxon>
        <taxon>Bacteroidota</taxon>
        <taxon>Flavobacteriia</taxon>
        <taxon>Flavobacteriales</taxon>
        <taxon>Flavobacteriaceae</taxon>
        <taxon>Flavivirga</taxon>
    </lineage>
</organism>
<dbReference type="Proteomes" id="UP001337305">
    <property type="component" value="Unassembled WGS sequence"/>
</dbReference>
<dbReference type="InterPro" id="IPR029016">
    <property type="entry name" value="GAF-like_dom_sf"/>
</dbReference>
<dbReference type="InterPro" id="IPR005471">
    <property type="entry name" value="Tscrpt_reg_IclR_N"/>
</dbReference>
<dbReference type="PROSITE" id="PS51077">
    <property type="entry name" value="HTH_ICLR"/>
    <property type="match status" value="1"/>
</dbReference>
<evidence type="ECO:0000256" key="3">
    <source>
        <dbReference type="ARBA" id="ARBA00023163"/>
    </source>
</evidence>
<dbReference type="EMBL" id="JAODOP010000004">
    <property type="protein sequence ID" value="MEF3836076.1"/>
    <property type="molecule type" value="Genomic_DNA"/>
</dbReference>
<comment type="caution">
    <text evidence="6">The sequence shown here is derived from an EMBL/GenBank/DDBJ whole genome shotgun (WGS) entry which is preliminary data.</text>
</comment>
<feature type="domain" description="HTH iclR-type" evidence="4">
    <location>
        <begin position="17"/>
        <end position="79"/>
    </location>
</feature>
<dbReference type="InterPro" id="IPR036390">
    <property type="entry name" value="WH_DNA-bd_sf"/>
</dbReference>
<keyword evidence="1" id="KW-0805">Transcription regulation</keyword>
<evidence type="ECO:0000313" key="7">
    <source>
        <dbReference type="Proteomes" id="UP001337305"/>
    </source>
</evidence>
<accession>A0ABU7XZB9</accession>
<keyword evidence="3" id="KW-0804">Transcription</keyword>
<evidence type="ECO:0000256" key="2">
    <source>
        <dbReference type="ARBA" id="ARBA00023125"/>
    </source>
</evidence>
<dbReference type="PANTHER" id="PTHR30136">
    <property type="entry name" value="HELIX-TURN-HELIX TRANSCRIPTIONAL REGULATOR, ICLR FAMILY"/>
    <property type="match status" value="1"/>
</dbReference>
<evidence type="ECO:0000259" key="5">
    <source>
        <dbReference type="PROSITE" id="PS51078"/>
    </source>
</evidence>
<keyword evidence="2" id="KW-0238">DNA-binding</keyword>
<dbReference type="SUPFAM" id="SSF46785">
    <property type="entry name" value="Winged helix' DNA-binding domain"/>
    <property type="match status" value="1"/>
</dbReference>